<evidence type="ECO:0000313" key="2">
    <source>
        <dbReference type="EMBL" id="APE96090.1"/>
    </source>
</evidence>
<organism evidence="1 3">
    <name type="scientific">Halodesulfurarchaeum formicicum</name>
    <dbReference type="NCBI Taxonomy" id="1873524"/>
    <lineage>
        <taxon>Archaea</taxon>
        <taxon>Methanobacteriati</taxon>
        <taxon>Methanobacteriota</taxon>
        <taxon>Stenosarchaea group</taxon>
        <taxon>Halobacteria</taxon>
        <taxon>Halobacteriales</taxon>
        <taxon>Halobacteriaceae</taxon>
        <taxon>Halodesulfurarchaeum</taxon>
    </lineage>
</organism>
<accession>A0A1D8S5Y0</accession>
<dbReference type="InterPro" id="IPR055553">
    <property type="entry name" value="DUF7129"/>
</dbReference>
<evidence type="ECO:0008006" key="5">
    <source>
        <dbReference type="Google" id="ProtNLM"/>
    </source>
</evidence>
<evidence type="ECO:0000313" key="4">
    <source>
        <dbReference type="Proteomes" id="UP000186165"/>
    </source>
</evidence>
<gene>
    <name evidence="2" type="ORF">HSR6_1651</name>
    <name evidence="1" type="ORF">HTSR_1582</name>
</gene>
<dbReference type="NCBIfam" id="NF033497">
    <property type="entry name" value="rubre_like_arch"/>
    <property type="match status" value="1"/>
</dbReference>
<dbReference type="GeneID" id="95971599"/>
<dbReference type="AlphaFoldDB" id="A0A1D8S5Y0"/>
<dbReference type="Proteomes" id="UP000185608">
    <property type="component" value="Chromosome"/>
</dbReference>
<keyword evidence="4" id="KW-1185">Reference proteome</keyword>
<protein>
    <recommendedName>
        <fullName evidence="5">Rubrerythrin-like domain-containing protein</fullName>
    </recommendedName>
</protein>
<dbReference type="RefSeq" id="WP_394327097.1">
    <property type="nucleotide sequence ID" value="NZ_CP016070.1"/>
</dbReference>
<evidence type="ECO:0000313" key="3">
    <source>
        <dbReference type="Proteomes" id="UP000185608"/>
    </source>
</evidence>
<evidence type="ECO:0000313" key="1">
    <source>
        <dbReference type="EMBL" id="AOW80754.1"/>
    </source>
</evidence>
<reference evidence="2" key="3">
    <citation type="journal article" date="2017" name="ISME J.">
        <title>Discovery of anaerobic lithoheterotrophic haloarchaea, ubiquitous in hypersaline habitats.</title>
        <authorList>
            <person name="Sorokin D.Y."/>
            <person name="Messina E."/>
            <person name="Smedile F."/>
            <person name="Roman P."/>
            <person name="Damste J.S.S."/>
            <person name="Ciordia S."/>
            <person name="Mena M.C."/>
            <person name="Ferrer M."/>
            <person name="Golyshin P.N."/>
            <person name="Kublanov I.V."/>
            <person name="Samarov N.I."/>
            <person name="Toshchakov S.V."/>
            <person name="La Cono V."/>
            <person name="Yakimov M.M."/>
        </authorList>
    </citation>
    <scope>NUCLEOTIDE SEQUENCE</scope>
    <source>
        <strain evidence="2">HSR6</strain>
    </source>
</reference>
<dbReference type="Proteomes" id="UP000186165">
    <property type="component" value="Chromosome"/>
</dbReference>
<sequence>MINTEGLDESGMEADRYECYQCGRTVTDPGARVCPACSGRLRNCARPVE</sequence>
<reference evidence="4" key="2">
    <citation type="submission" date="2016-08" db="EMBL/GenBank/DDBJ databases">
        <title>Discovery of first anaerobic lithoheterotrophic haloarchae widely represented in hypersaline habitats.</title>
        <authorList>
            <person name="Sorokin D.Y."/>
            <person name="Kublanov I.V."/>
            <person name="Roman P."/>
            <person name="Sinninghe Damste J.S."/>
            <person name="Golyshin P.N."/>
            <person name="Rojo D."/>
            <person name="Ciordia S."/>
            <person name="Mena Md.C."/>
            <person name="Ferrer M."/>
            <person name="Smedile F."/>
            <person name="Messina E."/>
            <person name="La Cono V."/>
            <person name="Yakimov M.M."/>
        </authorList>
    </citation>
    <scope>NUCLEOTIDE SEQUENCE [LARGE SCALE GENOMIC DNA]</scope>
    <source>
        <strain evidence="4">HSR6</strain>
    </source>
</reference>
<name>A0A1D8S5Y0_9EURY</name>
<dbReference type="KEGG" id="halh:HTSR_1582"/>
<accession>A0A1J1AD52</accession>
<dbReference type="EMBL" id="CP016070">
    <property type="protein sequence ID" value="AOW80754.1"/>
    <property type="molecule type" value="Genomic_DNA"/>
</dbReference>
<proteinExistence type="predicted"/>
<dbReference type="EMBL" id="CP016804">
    <property type="protein sequence ID" value="APE96090.1"/>
    <property type="molecule type" value="Genomic_DNA"/>
</dbReference>
<dbReference type="KEGG" id="hhsr:HSR6_1651"/>
<reference evidence="1 3" key="1">
    <citation type="submission" date="2016-06" db="EMBL/GenBank/DDBJ databases">
        <title>Discovery of anaerobic lithoheterotrophic haloarchaeon capable of sulfur respiration by hydrogen and formate.</title>
        <authorList>
            <person name="Sorokin D.Y."/>
            <person name="Kublanov I.V."/>
            <person name="Roman P."/>
            <person name="Sinninghe Damste J.S."/>
            <person name="Golyshin P.N."/>
            <person name="Rojo D."/>
            <person name="Ciordia S."/>
            <person name="Mena Md.C."/>
            <person name="Ferrer M."/>
            <person name="Smedile F."/>
            <person name="Messina E."/>
            <person name="La Cono V."/>
            <person name="Yakimov M.M."/>
        </authorList>
    </citation>
    <scope>NUCLEOTIDE SEQUENCE [LARGE SCALE GENOMIC DNA]</scope>
    <source>
        <strain evidence="1 3">HTSR1</strain>
    </source>
</reference>